<evidence type="ECO:0000313" key="5">
    <source>
        <dbReference type="Proteomes" id="UP001497525"/>
    </source>
</evidence>
<feature type="compositionally biased region" description="Basic and acidic residues" evidence="3">
    <location>
        <begin position="395"/>
        <end position="406"/>
    </location>
</feature>
<feature type="region of interest" description="Disordered" evidence="3">
    <location>
        <begin position="343"/>
        <end position="455"/>
    </location>
</feature>
<feature type="coiled-coil region" evidence="2">
    <location>
        <begin position="73"/>
        <end position="178"/>
    </location>
</feature>
<protein>
    <recommendedName>
        <fullName evidence="6">Alpha-taxilin</fullName>
    </recommendedName>
</protein>
<dbReference type="Pfam" id="PF09728">
    <property type="entry name" value="Taxilin"/>
    <property type="match status" value="1"/>
</dbReference>
<feature type="coiled-coil region" evidence="2">
    <location>
        <begin position="215"/>
        <end position="291"/>
    </location>
</feature>
<comment type="similarity">
    <text evidence="1">Belongs to the taxilin family.</text>
</comment>
<name>A0AAV2TNF0_CALDB</name>
<evidence type="ECO:0000256" key="3">
    <source>
        <dbReference type="SAM" id="MobiDB-lite"/>
    </source>
</evidence>
<reference evidence="4" key="1">
    <citation type="submission" date="2024-06" db="EMBL/GenBank/DDBJ databases">
        <authorList>
            <person name="Liu X."/>
            <person name="Lenzi L."/>
            <person name="Haldenby T S."/>
            <person name="Uol C."/>
        </authorList>
    </citation>
    <scope>NUCLEOTIDE SEQUENCE</scope>
</reference>
<accession>A0AAV2TNF0</accession>
<feature type="compositionally biased region" description="Low complexity" evidence="3">
    <location>
        <begin position="430"/>
        <end position="441"/>
    </location>
</feature>
<dbReference type="EMBL" id="CAXLJL010000434">
    <property type="protein sequence ID" value="CAL5137774.1"/>
    <property type="molecule type" value="Genomic_DNA"/>
</dbReference>
<keyword evidence="2" id="KW-0175">Coiled coil</keyword>
<feature type="compositionally biased region" description="Basic and acidic residues" evidence="3">
    <location>
        <begin position="368"/>
        <end position="378"/>
    </location>
</feature>
<evidence type="ECO:0000313" key="4">
    <source>
        <dbReference type="EMBL" id="CAL5137774.1"/>
    </source>
</evidence>
<dbReference type="AlphaFoldDB" id="A0AAV2TNF0"/>
<comment type="caution">
    <text evidence="4">The sequence shown here is derived from an EMBL/GenBank/DDBJ whole genome shotgun (WGS) entry which is preliminary data.</text>
</comment>
<proteinExistence type="inferred from homology"/>
<sequence>MSEAEPAAALAVNGGKEKSPTPPENKQRKKKLRAVESVLKDLPQSASDEEKLRILCEKYHDLYQDHKDSLGRLKQCEKLAVDIRRERDQLQSDRNRLVLQKDKLETLCRELQKQNKVIQEENLARTRAEEDKRREVADHFQTSINAIQVQLNEYQNRNMELRKENQELADKLGQFIKEHEKREEHVEKVLQTRTLEVKLAEAKLNKSECLLDQERIKSQQKVARMEKEAKLMKERMDMHLDLEKKLKDQIEFYKTKYQNFNKTVAQSNKLFDSARVEMDKLAKRVHQAECDVVEWRGKWELSQQKLVEVVKEHKKQIEETVMARKQADRLAGLCRALQNELAAARKGEQSGAAVDKPLDGQGDGMPEEVSKINDSEPKEQEDEQNDECLSAPVPDRTDESIRHSETPSEDSSTLTDEPGKETSAKLAEKNNGGVNSSENVSDPSQIKNEDHVASS</sequence>
<dbReference type="PANTHER" id="PTHR16127">
    <property type="entry name" value="TAXILIN"/>
    <property type="match status" value="1"/>
</dbReference>
<feature type="region of interest" description="Disordered" evidence="3">
    <location>
        <begin position="1"/>
        <end position="33"/>
    </location>
</feature>
<dbReference type="InterPro" id="IPR026183">
    <property type="entry name" value="Taxilin_fam"/>
</dbReference>
<feature type="compositionally biased region" description="Basic and acidic residues" evidence="3">
    <location>
        <begin position="417"/>
        <end position="428"/>
    </location>
</feature>
<dbReference type="Proteomes" id="UP001497525">
    <property type="component" value="Unassembled WGS sequence"/>
</dbReference>
<gene>
    <name evidence="4" type="ORF">CDAUBV1_LOCUS12260</name>
</gene>
<evidence type="ECO:0000256" key="1">
    <source>
        <dbReference type="ARBA" id="ARBA00009550"/>
    </source>
</evidence>
<evidence type="ECO:0000256" key="2">
    <source>
        <dbReference type="SAM" id="Coils"/>
    </source>
</evidence>
<dbReference type="PANTHER" id="PTHR16127:SF13">
    <property type="entry name" value="GH01188P"/>
    <property type="match status" value="1"/>
</dbReference>
<dbReference type="GO" id="GO:0019905">
    <property type="term" value="F:syntaxin binding"/>
    <property type="evidence" value="ECO:0007669"/>
    <property type="project" value="InterPro"/>
</dbReference>
<evidence type="ECO:0008006" key="6">
    <source>
        <dbReference type="Google" id="ProtNLM"/>
    </source>
</evidence>
<organism evidence="4 5">
    <name type="scientific">Calicophoron daubneyi</name>
    <name type="common">Rumen fluke</name>
    <name type="synonym">Paramphistomum daubneyi</name>
    <dbReference type="NCBI Taxonomy" id="300641"/>
    <lineage>
        <taxon>Eukaryota</taxon>
        <taxon>Metazoa</taxon>
        <taxon>Spiralia</taxon>
        <taxon>Lophotrochozoa</taxon>
        <taxon>Platyhelminthes</taxon>
        <taxon>Trematoda</taxon>
        <taxon>Digenea</taxon>
        <taxon>Plagiorchiida</taxon>
        <taxon>Pronocephalata</taxon>
        <taxon>Paramphistomoidea</taxon>
        <taxon>Paramphistomidae</taxon>
        <taxon>Calicophoron</taxon>
    </lineage>
</organism>